<dbReference type="CDD" id="cd00096">
    <property type="entry name" value="Ig"/>
    <property type="match status" value="2"/>
</dbReference>
<dbReference type="InterPro" id="IPR036179">
    <property type="entry name" value="Ig-like_dom_sf"/>
</dbReference>
<evidence type="ECO:0000259" key="1">
    <source>
        <dbReference type="PROSITE" id="PS50835"/>
    </source>
</evidence>
<dbReference type="GO" id="GO:0050808">
    <property type="term" value="P:synapse organization"/>
    <property type="evidence" value="ECO:0007669"/>
    <property type="project" value="TreeGrafter"/>
</dbReference>
<organism evidence="2 3">
    <name type="scientific">Octopus sinensis</name>
    <name type="common">East Asian common octopus</name>
    <dbReference type="NCBI Taxonomy" id="2607531"/>
    <lineage>
        <taxon>Eukaryota</taxon>
        <taxon>Metazoa</taxon>
        <taxon>Spiralia</taxon>
        <taxon>Lophotrochozoa</taxon>
        <taxon>Mollusca</taxon>
        <taxon>Cephalopoda</taxon>
        <taxon>Coleoidea</taxon>
        <taxon>Octopodiformes</taxon>
        <taxon>Octopoda</taxon>
        <taxon>Incirrata</taxon>
        <taxon>Octopodidae</taxon>
        <taxon>Octopus</taxon>
    </lineage>
</organism>
<dbReference type="KEGG" id="osn:115217933"/>
<dbReference type="SUPFAM" id="SSF48726">
    <property type="entry name" value="Immunoglobulin"/>
    <property type="match status" value="2"/>
</dbReference>
<dbReference type="PANTHER" id="PTHR23279:SF36">
    <property type="entry name" value="DEFECTIVE PROBOSCIS EXTENSION RESPONSE 9, ISOFORM A"/>
    <property type="match status" value="1"/>
</dbReference>
<name>A0A7E6F8Q7_9MOLL</name>
<feature type="domain" description="Ig-like" evidence="1">
    <location>
        <begin position="24"/>
        <end position="120"/>
    </location>
</feature>
<keyword evidence="2" id="KW-1185">Reference proteome</keyword>
<proteinExistence type="predicted"/>
<dbReference type="Gene3D" id="2.60.40.10">
    <property type="entry name" value="Immunoglobulins"/>
    <property type="match status" value="2"/>
</dbReference>
<dbReference type="GO" id="GO:0032589">
    <property type="term" value="C:neuron projection membrane"/>
    <property type="evidence" value="ECO:0007669"/>
    <property type="project" value="TreeGrafter"/>
</dbReference>
<dbReference type="PROSITE" id="PS50835">
    <property type="entry name" value="IG_LIKE"/>
    <property type="match status" value="2"/>
</dbReference>
<dbReference type="InterPro" id="IPR037448">
    <property type="entry name" value="Zig-8"/>
</dbReference>
<accession>A0A7E6F8Q7</accession>
<dbReference type="Proteomes" id="UP000515154">
    <property type="component" value="Linkage group LG12"/>
</dbReference>
<dbReference type="Pfam" id="PF13927">
    <property type="entry name" value="Ig_3"/>
    <property type="match status" value="2"/>
</dbReference>
<reference evidence="3" key="1">
    <citation type="submission" date="2025-08" db="UniProtKB">
        <authorList>
            <consortium name="RefSeq"/>
        </authorList>
    </citation>
    <scope>IDENTIFICATION</scope>
</reference>
<sequence>MIVLSLEDTVLGSLYAMTSTPPMPSFLPTPTNVTFLRGELATLRCAVINLGTKFVIWRKASDPNPLTVSEELYVEDSTYSVHRVPSAHEWNLQIKNVQCKHNGVYECQVSSKDTIRKHVYLLVIDKPRNDPAITISGKSYVDKDLAIRLTCNASGLSHPHVADWFKDGQKINANKIKQISITGSSSYETGTISSTLVIKHSKLTDQGTYICRTSESLVTSMKVNVLDAQKTTQGV</sequence>
<dbReference type="RefSeq" id="XP_036363918.1">
    <property type="nucleotide sequence ID" value="XM_036508025.1"/>
</dbReference>
<dbReference type="InterPro" id="IPR003598">
    <property type="entry name" value="Ig_sub2"/>
</dbReference>
<protein>
    <submittedName>
        <fullName evidence="3">Cell adhesion molecule 2 isoform X1</fullName>
    </submittedName>
</protein>
<dbReference type="PANTHER" id="PTHR23279">
    <property type="entry name" value="DEFECTIVE PROBOSCIS EXTENSION RESPONSE DPR -RELATED"/>
    <property type="match status" value="1"/>
</dbReference>
<dbReference type="SMART" id="SM00409">
    <property type="entry name" value="IG"/>
    <property type="match status" value="2"/>
</dbReference>
<evidence type="ECO:0000313" key="3">
    <source>
        <dbReference type="RefSeq" id="XP_036363918.1"/>
    </source>
</evidence>
<gene>
    <name evidence="3" type="primary">LOC115217933</name>
</gene>
<feature type="domain" description="Ig-like" evidence="1">
    <location>
        <begin position="131"/>
        <end position="224"/>
    </location>
</feature>
<dbReference type="InterPro" id="IPR003599">
    <property type="entry name" value="Ig_sub"/>
</dbReference>
<evidence type="ECO:0000313" key="2">
    <source>
        <dbReference type="Proteomes" id="UP000515154"/>
    </source>
</evidence>
<dbReference type="SMART" id="SM00408">
    <property type="entry name" value="IGc2"/>
    <property type="match status" value="2"/>
</dbReference>
<dbReference type="AlphaFoldDB" id="A0A7E6F8Q7"/>
<dbReference type="InterPro" id="IPR007110">
    <property type="entry name" value="Ig-like_dom"/>
</dbReference>
<dbReference type="InterPro" id="IPR013783">
    <property type="entry name" value="Ig-like_fold"/>
</dbReference>